<evidence type="ECO:0008006" key="5">
    <source>
        <dbReference type="Google" id="ProtNLM"/>
    </source>
</evidence>
<comment type="similarity">
    <text evidence="1">Belongs to the Cyclase 1 superfamily.</text>
</comment>
<organism evidence="3 4">
    <name type="scientific">Batillaria attramentaria</name>
    <dbReference type="NCBI Taxonomy" id="370345"/>
    <lineage>
        <taxon>Eukaryota</taxon>
        <taxon>Metazoa</taxon>
        <taxon>Spiralia</taxon>
        <taxon>Lophotrochozoa</taxon>
        <taxon>Mollusca</taxon>
        <taxon>Gastropoda</taxon>
        <taxon>Caenogastropoda</taxon>
        <taxon>Sorbeoconcha</taxon>
        <taxon>Cerithioidea</taxon>
        <taxon>Batillariidae</taxon>
        <taxon>Batillaria</taxon>
    </lineage>
</organism>
<dbReference type="PANTHER" id="PTHR43564:SF2">
    <property type="entry name" value="BLR6059 PROTEIN"/>
    <property type="match status" value="1"/>
</dbReference>
<accession>A0ABD0LB76</accession>
<protein>
    <recommendedName>
        <fullName evidence="5">Cyclase</fullName>
    </recommendedName>
</protein>
<name>A0ABD0LB76_9CAEN</name>
<dbReference type="Gene3D" id="3.50.30.50">
    <property type="entry name" value="Putative cyclase"/>
    <property type="match status" value="1"/>
</dbReference>
<dbReference type="InterPro" id="IPR007325">
    <property type="entry name" value="KFase/CYL"/>
</dbReference>
<dbReference type="SUPFAM" id="SSF102198">
    <property type="entry name" value="Putative cyclase"/>
    <property type="match status" value="1"/>
</dbReference>
<evidence type="ECO:0000256" key="1">
    <source>
        <dbReference type="ARBA" id="ARBA00007865"/>
    </source>
</evidence>
<dbReference type="AlphaFoldDB" id="A0ABD0LB76"/>
<evidence type="ECO:0000313" key="4">
    <source>
        <dbReference type="Proteomes" id="UP001519460"/>
    </source>
</evidence>
<evidence type="ECO:0000256" key="2">
    <source>
        <dbReference type="SAM" id="SignalP"/>
    </source>
</evidence>
<reference evidence="3 4" key="1">
    <citation type="journal article" date="2023" name="Sci. Data">
        <title>Genome assembly of the Korean intertidal mud-creeper Batillaria attramentaria.</title>
        <authorList>
            <person name="Patra A.K."/>
            <person name="Ho P.T."/>
            <person name="Jun S."/>
            <person name="Lee S.J."/>
            <person name="Kim Y."/>
            <person name="Won Y.J."/>
        </authorList>
    </citation>
    <scope>NUCLEOTIDE SEQUENCE [LARGE SCALE GENOMIC DNA]</scope>
    <source>
        <strain evidence="3">Wonlab-2016</strain>
    </source>
</reference>
<keyword evidence="2" id="KW-0732">Signal</keyword>
<dbReference type="EMBL" id="JACVVK020000065">
    <property type="protein sequence ID" value="KAK7496654.1"/>
    <property type="molecule type" value="Genomic_DNA"/>
</dbReference>
<feature type="chain" id="PRO_5044820590" description="Cyclase" evidence="2">
    <location>
        <begin position="25"/>
        <end position="213"/>
    </location>
</feature>
<feature type="signal peptide" evidence="2">
    <location>
        <begin position="1"/>
        <end position="24"/>
    </location>
</feature>
<keyword evidence="4" id="KW-1185">Reference proteome</keyword>
<comment type="caution">
    <text evidence="3">The sequence shown here is derived from an EMBL/GenBank/DDBJ whole genome shotgun (WGS) entry which is preliminary data.</text>
</comment>
<dbReference type="PANTHER" id="PTHR43564">
    <property type="entry name" value="KYNURENINE FORMAMIDASE-LIKE PROTEIN"/>
    <property type="match status" value="1"/>
</dbReference>
<dbReference type="Proteomes" id="UP001519460">
    <property type="component" value="Unassembled WGS sequence"/>
</dbReference>
<evidence type="ECO:0000313" key="3">
    <source>
        <dbReference type="EMBL" id="KAK7496654.1"/>
    </source>
</evidence>
<gene>
    <name evidence="3" type="ORF">BaRGS_00012061</name>
</gene>
<dbReference type="Pfam" id="PF04199">
    <property type="entry name" value="Cyclase"/>
    <property type="match status" value="1"/>
</dbReference>
<proteinExistence type="inferred from homology"/>
<feature type="non-terminal residue" evidence="3">
    <location>
        <position position="213"/>
    </location>
</feature>
<dbReference type="InterPro" id="IPR037175">
    <property type="entry name" value="KFase_sf"/>
</dbReference>
<sequence>MAKGMCATSLLVIILNLFILTSSAMDAMTVVDLTYSLDPKAIGWPVHPPFKMEILQRGFNDAFKLYLEWNKFNMGEHRGTHTDAPSHFVQGHWRNHEVPSSHLVGPGVVVDVRAKVRDNPVYKMTVEDLKAWEKENGRIPNGAVVLMSSGWGKRYPDPKQVFNTNNVTDTASYKFPSIHAAAAEFLANERNVTAVGVDVPSPDCADPAMPTHV</sequence>